<evidence type="ECO:0000313" key="3">
    <source>
        <dbReference type="Proteomes" id="UP000611640"/>
    </source>
</evidence>
<evidence type="ECO:0000313" key="2">
    <source>
        <dbReference type="EMBL" id="BCJ33075.1"/>
    </source>
</evidence>
<dbReference type="KEGG" id="atl:Athai_05780"/>
<keyword evidence="1" id="KW-0732">Signal</keyword>
<proteinExistence type="predicted"/>
<evidence type="ECO:0000256" key="1">
    <source>
        <dbReference type="SAM" id="SignalP"/>
    </source>
</evidence>
<feature type="chain" id="PRO_5039722640" description="Hydrolase" evidence="1">
    <location>
        <begin position="27"/>
        <end position="484"/>
    </location>
</feature>
<dbReference type="SUPFAM" id="SSF52317">
    <property type="entry name" value="Class I glutamine amidotransferase-like"/>
    <property type="match status" value="1"/>
</dbReference>
<sequence length="484" mass="48988">MRLTTRPRTIALLGGAALVGALLAGASTAAGAPARHTATPNADAPIRVLFDNSKAETAGNADWIISTSQPDPLGENANPQSETDWTGALSSWGVALQKTGGYSLQTLPAGDTITYGGGGAQDLANVDVFVLPEPNVQLSAAEKTAVMKFVQAGGGLFMISDHNNSDRNNDGIDSVGVLNDLMTNNSVDSSDPFGFSIDVKDINADTPKAISDSSDPVLHGSFGDVTSSSINDGTTQTLKPADNSAVKGLVYQSSATAGGDTGSFFATSSFGSGRVAVWGDSSPIDDGTGQSGNTLYDGWNTNSNAALALNATAWLGGGSTTGGGTGGGGTCTAGQLISNAGFESGSTGWSATSGVITTSSQEPAHTGSYKAWLDGYGSTHTDTLSTSVAIPAGCGTATFSYWLHIDTAETSSTAYDKLKLDAVTSAGTSTLASYSNTDATSGYVQKSVDLSGYAGQTVTLRFTGTEGSKLQTSFVLDDTALDVS</sequence>
<dbReference type="Proteomes" id="UP000611640">
    <property type="component" value="Chromosome"/>
</dbReference>
<name>A0A7R7DK11_9ACTN</name>
<dbReference type="Gene3D" id="3.40.50.880">
    <property type="match status" value="1"/>
</dbReference>
<feature type="signal peptide" evidence="1">
    <location>
        <begin position="1"/>
        <end position="26"/>
    </location>
</feature>
<protein>
    <recommendedName>
        <fullName evidence="4">Hydrolase</fullName>
    </recommendedName>
</protein>
<dbReference type="Gene3D" id="2.60.120.260">
    <property type="entry name" value="Galactose-binding domain-like"/>
    <property type="match status" value="1"/>
</dbReference>
<dbReference type="EMBL" id="AP023355">
    <property type="protein sequence ID" value="BCJ33075.1"/>
    <property type="molecule type" value="Genomic_DNA"/>
</dbReference>
<gene>
    <name evidence="2" type="ORF">Athai_05780</name>
</gene>
<keyword evidence="3" id="KW-1185">Reference proteome</keyword>
<reference evidence="2 3" key="1">
    <citation type="submission" date="2020-08" db="EMBL/GenBank/DDBJ databases">
        <title>Whole genome shotgun sequence of Actinocatenispora thailandica NBRC 105041.</title>
        <authorList>
            <person name="Komaki H."/>
            <person name="Tamura T."/>
        </authorList>
    </citation>
    <scope>NUCLEOTIDE SEQUENCE [LARGE SCALE GENOMIC DNA]</scope>
    <source>
        <strain evidence="2 3">NBRC 105041</strain>
    </source>
</reference>
<organism evidence="2 3">
    <name type="scientific">Actinocatenispora thailandica</name>
    <dbReference type="NCBI Taxonomy" id="227318"/>
    <lineage>
        <taxon>Bacteria</taxon>
        <taxon>Bacillati</taxon>
        <taxon>Actinomycetota</taxon>
        <taxon>Actinomycetes</taxon>
        <taxon>Micromonosporales</taxon>
        <taxon>Micromonosporaceae</taxon>
        <taxon>Actinocatenispora</taxon>
    </lineage>
</organism>
<dbReference type="InterPro" id="IPR029062">
    <property type="entry name" value="Class_I_gatase-like"/>
</dbReference>
<evidence type="ECO:0008006" key="4">
    <source>
        <dbReference type="Google" id="ProtNLM"/>
    </source>
</evidence>
<dbReference type="AlphaFoldDB" id="A0A7R7DK11"/>
<dbReference type="RefSeq" id="WP_203960024.1">
    <property type="nucleotide sequence ID" value="NZ_AP023355.1"/>
</dbReference>
<accession>A0A7R7DK11</accession>